<dbReference type="GO" id="GO:0002128">
    <property type="term" value="P:tRNA nucleoside ribose methylation"/>
    <property type="evidence" value="ECO:0007669"/>
    <property type="project" value="TreeGrafter"/>
</dbReference>
<dbReference type="GO" id="GO:0160206">
    <property type="term" value="F:tRNA (cytidine(32)/uridine(32)-2'-O)-methyltransferase activity"/>
    <property type="evidence" value="ECO:0007669"/>
    <property type="project" value="UniProtKB-EC"/>
</dbReference>
<evidence type="ECO:0000256" key="3">
    <source>
        <dbReference type="ARBA" id="ARBA00022679"/>
    </source>
</evidence>
<dbReference type="EMBL" id="VJVV01000007">
    <property type="protein sequence ID" value="TRO80636.1"/>
    <property type="molecule type" value="Genomic_DNA"/>
</dbReference>
<keyword evidence="4 5" id="KW-0949">S-adenosyl-L-methionine</keyword>
<accession>A0A550JBL0</accession>
<proteinExistence type="inferred from homology"/>
<evidence type="ECO:0000256" key="1">
    <source>
        <dbReference type="ARBA" id="ARBA00007228"/>
    </source>
</evidence>
<dbReference type="InterPro" id="IPR001537">
    <property type="entry name" value="SpoU_MeTrfase"/>
</dbReference>
<keyword evidence="5" id="KW-0819">tRNA processing</keyword>
<protein>
    <recommendedName>
        <fullName evidence="5">tRNA (cytidine/uridine-2'-O-)-methyltransferase TrmJ</fullName>
        <ecNumber evidence="5">2.1.1.200</ecNumber>
    </recommendedName>
    <alternativeName>
        <fullName evidence="5">tRNA (cytidine(32)/uridine(32)-2'-O)-methyltransferase</fullName>
    </alternativeName>
    <alternativeName>
        <fullName evidence="5">tRNA Cm32/Um32 methyltransferase</fullName>
    </alternativeName>
</protein>
<evidence type="ECO:0000256" key="5">
    <source>
        <dbReference type="RuleBase" id="RU362024"/>
    </source>
</evidence>
<dbReference type="SUPFAM" id="SSF75217">
    <property type="entry name" value="alpha/beta knot"/>
    <property type="match status" value="1"/>
</dbReference>
<dbReference type="PIRSF" id="PIRSF004808">
    <property type="entry name" value="LasT"/>
    <property type="match status" value="1"/>
</dbReference>
<dbReference type="CDD" id="cd18093">
    <property type="entry name" value="SpoU-like_TrmJ"/>
    <property type="match status" value="1"/>
</dbReference>
<dbReference type="InterPro" id="IPR029028">
    <property type="entry name" value="Alpha/beta_knot_MTases"/>
</dbReference>
<dbReference type="InterPro" id="IPR029026">
    <property type="entry name" value="tRNA_m1G_MTases_N"/>
</dbReference>
<dbReference type="NCBIfam" id="TIGR00050">
    <property type="entry name" value="rRNA_methyl_1"/>
    <property type="match status" value="1"/>
</dbReference>
<dbReference type="GO" id="GO:0003723">
    <property type="term" value="F:RNA binding"/>
    <property type="evidence" value="ECO:0007669"/>
    <property type="project" value="InterPro"/>
</dbReference>
<dbReference type="GO" id="GO:0005829">
    <property type="term" value="C:cytosol"/>
    <property type="evidence" value="ECO:0007669"/>
    <property type="project" value="TreeGrafter"/>
</dbReference>
<dbReference type="EC" id="2.1.1.200" evidence="5"/>
<name>A0A550JBL0_9BACT</name>
<feature type="domain" description="tRNA/rRNA methyltransferase SpoU type" evidence="6">
    <location>
        <begin position="8"/>
        <end position="156"/>
    </location>
</feature>
<organism evidence="7 8">
    <name type="scientific">Trichloromonas acetexigens</name>
    <dbReference type="NCBI Taxonomy" id="38815"/>
    <lineage>
        <taxon>Bacteria</taxon>
        <taxon>Pseudomonadati</taxon>
        <taxon>Thermodesulfobacteriota</taxon>
        <taxon>Desulfuromonadia</taxon>
        <taxon>Desulfuromonadales</taxon>
        <taxon>Trichloromonadaceae</taxon>
        <taxon>Trichloromonas</taxon>
    </lineage>
</organism>
<sequence>MLESAEDLAVILVEPQNPGNIGMVCRAMANFGVSDLRLVNPCDYLHPEARKFAVGAHPLLGSARTFPNLASAIADLRLSVATTRRGGRLRGELLDLAQVPTLRATLPTGGRMGLVFGREDAGLTSDEVALCSHAATVETCAEVGSLNLAQAVLLFVHEIARRPMTHGEDVRERSPQGELEALFGQMEKVLTRIAFLNPKRPEAVMNSLRRIHQRAALDARELAMLRGIWSQIDWSCRDWRGRKRGDD</sequence>
<evidence type="ECO:0000313" key="7">
    <source>
        <dbReference type="EMBL" id="TRO80636.1"/>
    </source>
</evidence>
<dbReference type="Proteomes" id="UP000317155">
    <property type="component" value="Unassembled WGS sequence"/>
</dbReference>
<comment type="function">
    <text evidence="5">Catalyzes the formation of 2'O-methylated cytidine (Cm32) or 2'O-methylated uridine (Um32) at position 32 in tRNA.</text>
</comment>
<dbReference type="GO" id="GO:0106339">
    <property type="term" value="F:tRNA (cytidine(32)-2'-O)-methyltransferase activity"/>
    <property type="evidence" value="ECO:0007669"/>
    <property type="project" value="RHEA"/>
</dbReference>
<reference evidence="7 8" key="1">
    <citation type="submission" date="2019-07" db="EMBL/GenBank/DDBJ databases">
        <title>Insights of Desulfuromonas acetexigens electromicrobiology.</title>
        <authorList>
            <person name="Katuri K."/>
            <person name="Sapireddy V."/>
            <person name="Shaw D.R."/>
            <person name="Saikaly P."/>
        </authorList>
    </citation>
    <scope>NUCLEOTIDE SEQUENCE [LARGE SCALE GENOMIC DNA]</scope>
    <source>
        <strain evidence="7 8">2873</strain>
    </source>
</reference>
<keyword evidence="5" id="KW-0963">Cytoplasm</keyword>
<dbReference type="Gene3D" id="3.40.1280.10">
    <property type="match status" value="1"/>
</dbReference>
<comment type="subcellular location">
    <subcellularLocation>
        <location evidence="5">Cytoplasm</location>
    </subcellularLocation>
</comment>
<dbReference type="OrthoDB" id="9806346at2"/>
<evidence type="ECO:0000313" key="8">
    <source>
        <dbReference type="Proteomes" id="UP000317155"/>
    </source>
</evidence>
<dbReference type="RefSeq" id="WP_092058287.1">
    <property type="nucleotide sequence ID" value="NZ_FOJJ01000039.1"/>
</dbReference>
<comment type="catalytic activity">
    <reaction evidence="5">
        <text>uridine(32) in tRNA + S-adenosyl-L-methionine = 2'-O-methyluridine(32) in tRNA + S-adenosyl-L-homocysteine + H(+)</text>
        <dbReference type="Rhea" id="RHEA:42936"/>
        <dbReference type="Rhea" id="RHEA-COMP:10107"/>
        <dbReference type="Rhea" id="RHEA-COMP:10290"/>
        <dbReference type="ChEBI" id="CHEBI:15378"/>
        <dbReference type="ChEBI" id="CHEBI:57856"/>
        <dbReference type="ChEBI" id="CHEBI:59789"/>
        <dbReference type="ChEBI" id="CHEBI:65315"/>
        <dbReference type="ChEBI" id="CHEBI:74478"/>
        <dbReference type="EC" id="2.1.1.200"/>
    </reaction>
</comment>
<dbReference type="Gene3D" id="1.10.8.590">
    <property type="match status" value="1"/>
</dbReference>
<dbReference type="PANTHER" id="PTHR42786">
    <property type="entry name" value="TRNA/RRNA METHYLTRANSFERASE"/>
    <property type="match status" value="1"/>
</dbReference>
<evidence type="ECO:0000256" key="4">
    <source>
        <dbReference type="ARBA" id="ARBA00022691"/>
    </source>
</evidence>
<keyword evidence="3 7" id="KW-0808">Transferase</keyword>
<keyword evidence="2 5" id="KW-0489">Methyltransferase</keyword>
<comment type="caution">
    <text evidence="7">The sequence shown here is derived from an EMBL/GenBank/DDBJ whole genome shotgun (WGS) entry which is preliminary data.</text>
</comment>
<dbReference type="PANTHER" id="PTHR42786:SF2">
    <property type="entry name" value="TRNA (CYTIDINE_URIDINE-2'-O-)-METHYLTRANSFERASE TRMJ"/>
    <property type="match status" value="1"/>
</dbReference>
<keyword evidence="8" id="KW-1185">Reference proteome</keyword>
<gene>
    <name evidence="5" type="primary">trmJ</name>
    <name evidence="7" type="ORF">FL622_11155</name>
</gene>
<evidence type="ECO:0000259" key="6">
    <source>
        <dbReference type="Pfam" id="PF00588"/>
    </source>
</evidence>
<comment type="similarity">
    <text evidence="1">Belongs to the class IV-like SAM-binding methyltransferase superfamily. RNA methyltransferase TrmH family.</text>
</comment>
<comment type="subunit">
    <text evidence="5">Homodimer.</text>
</comment>
<dbReference type="InterPro" id="IPR004384">
    <property type="entry name" value="RNA_MeTrfase_TrmJ/LasT"/>
</dbReference>
<comment type="catalytic activity">
    <reaction evidence="5">
        <text>cytidine(32) in tRNA + S-adenosyl-L-methionine = 2'-O-methylcytidine(32) in tRNA + S-adenosyl-L-homocysteine + H(+)</text>
        <dbReference type="Rhea" id="RHEA:42932"/>
        <dbReference type="Rhea" id="RHEA-COMP:10288"/>
        <dbReference type="Rhea" id="RHEA-COMP:10289"/>
        <dbReference type="ChEBI" id="CHEBI:15378"/>
        <dbReference type="ChEBI" id="CHEBI:57856"/>
        <dbReference type="ChEBI" id="CHEBI:59789"/>
        <dbReference type="ChEBI" id="CHEBI:74495"/>
        <dbReference type="ChEBI" id="CHEBI:82748"/>
        <dbReference type="EC" id="2.1.1.200"/>
    </reaction>
</comment>
<dbReference type="AlphaFoldDB" id="A0A550JBL0"/>
<dbReference type="Pfam" id="PF00588">
    <property type="entry name" value="SpoU_methylase"/>
    <property type="match status" value="1"/>
</dbReference>
<evidence type="ECO:0000256" key="2">
    <source>
        <dbReference type="ARBA" id="ARBA00022603"/>
    </source>
</evidence>